<dbReference type="GO" id="GO:0004035">
    <property type="term" value="F:alkaline phosphatase activity"/>
    <property type="evidence" value="ECO:0007669"/>
    <property type="project" value="TreeGrafter"/>
</dbReference>
<feature type="binding site" evidence="2">
    <location>
        <position position="41"/>
    </location>
    <ligand>
        <name>Mg(2+)</name>
        <dbReference type="ChEBI" id="CHEBI:18420"/>
    </ligand>
</feature>
<proteinExistence type="predicted"/>
<reference evidence="3 4" key="1">
    <citation type="submission" date="2019-12" db="EMBL/GenBank/DDBJ databases">
        <title>Full genome sequence of a Bacillus safensis strain isolated from commercially available natto in Indonesia.</title>
        <authorList>
            <person name="Yoshida M."/>
            <person name="Uomi M."/>
            <person name="Waturangi D."/>
            <person name="Ekaputri J.J."/>
            <person name="Setiamarga D.H.E."/>
        </authorList>
    </citation>
    <scope>NUCLEOTIDE SEQUENCE [LARGE SCALE GENOMIC DNA]</scope>
    <source>
        <strain evidence="3 4">IDN1</strain>
    </source>
</reference>
<dbReference type="Gene3D" id="3.40.720.10">
    <property type="entry name" value="Alkaline Phosphatase, subunit A"/>
    <property type="match status" value="1"/>
</dbReference>
<evidence type="ECO:0000256" key="2">
    <source>
        <dbReference type="PIRSR" id="PIRSR601952-2"/>
    </source>
</evidence>
<dbReference type="Pfam" id="PF00245">
    <property type="entry name" value="Alk_phosphatase"/>
    <property type="match status" value="1"/>
</dbReference>
<dbReference type="InterPro" id="IPR001952">
    <property type="entry name" value="Alkaline_phosphatase"/>
</dbReference>
<dbReference type="GO" id="GO:0046872">
    <property type="term" value="F:metal ion binding"/>
    <property type="evidence" value="ECO:0007669"/>
    <property type="project" value="UniProtKB-KW"/>
</dbReference>
<evidence type="ECO:0000256" key="1">
    <source>
        <dbReference type="ARBA" id="ARBA00022553"/>
    </source>
</evidence>
<dbReference type="EMBL" id="AP021906">
    <property type="protein sequence ID" value="BBP88147.1"/>
    <property type="molecule type" value="Genomic_DNA"/>
</dbReference>
<dbReference type="InterPro" id="IPR017850">
    <property type="entry name" value="Alkaline_phosphatase_core_sf"/>
</dbReference>
<keyword evidence="2" id="KW-0862">Zinc</keyword>
<name>A0A5S9M3H9_BACIA</name>
<keyword evidence="2" id="KW-0460">Magnesium</keyword>
<keyword evidence="2" id="KW-0479">Metal-binding</keyword>
<evidence type="ECO:0000313" key="3">
    <source>
        <dbReference type="EMBL" id="BBP88147.1"/>
    </source>
</evidence>
<keyword evidence="1" id="KW-0597">Phosphoprotein</keyword>
<evidence type="ECO:0000313" key="4">
    <source>
        <dbReference type="Proteomes" id="UP000464658"/>
    </source>
</evidence>
<dbReference type="AlphaFoldDB" id="A0A5S9M3H9"/>
<dbReference type="PANTHER" id="PTHR11596">
    <property type="entry name" value="ALKALINE PHOSPHATASE"/>
    <property type="match status" value="1"/>
</dbReference>
<comment type="cofactor">
    <cofactor evidence="2">
        <name>Mg(2+)</name>
        <dbReference type="ChEBI" id="CHEBI:18420"/>
    </cofactor>
    <text evidence="2">Binds 1 Mg(2+) ion.</text>
</comment>
<protein>
    <submittedName>
        <fullName evidence="3">Uncharacterized protein</fullName>
    </submittedName>
</protein>
<sequence length="68" mass="7721">MLMEVSIKPLIVIKRPLPKDMTSSAIKQLSKKQKGFFLMVEGSQIDWAGHDHDIVSAMSEMKDFEKSI</sequence>
<gene>
    <name evidence="3" type="ORF">BsIDN1_17650</name>
</gene>
<comment type="cofactor">
    <cofactor evidence="2">
        <name>Zn(2+)</name>
        <dbReference type="ChEBI" id="CHEBI:29105"/>
    </cofactor>
    <text evidence="2">Binds 2 Zn(2+) ions.</text>
</comment>
<dbReference type="PANTHER" id="PTHR11596:SF5">
    <property type="entry name" value="ALKALINE PHOSPHATASE"/>
    <property type="match status" value="1"/>
</dbReference>
<organism evidence="3 4">
    <name type="scientific">Bacillus safensis</name>
    <dbReference type="NCBI Taxonomy" id="561879"/>
    <lineage>
        <taxon>Bacteria</taxon>
        <taxon>Bacillati</taxon>
        <taxon>Bacillota</taxon>
        <taxon>Bacilli</taxon>
        <taxon>Bacillales</taxon>
        <taxon>Bacillaceae</taxon>
        <taxon>Bacillus</taxon>
    </lineage>
</organism>
<accession>A0A5S9M3H9</accession>
<dbReference type="Proteomes" id="UP000464658">
    <property type="component" value="Chromosome"/>
</dbReference>
<dbReference type="SUPFAM" id="SSF53649">
    <property type="entry name" value="Alkaline phosphatase-like"/>
    <property type="match status" value="1"/>
</dbReference>
<feature type="binding site" evidence="2">
    <location>
        <position position="50"/>
    </location>
    <ligand>
        <name>Zn(2+)</name>
        <dbReference type="ChEBI" id="CHEBI:29105"/>
        <label>2</label>
    </ligand>
</feature>
<feature type="binding site" evidence="2">
    <location>
        <position position="46"/>
    </location>
    <ligand>
        <name>Zn(2+)</name>
        <dbReference type="ChEBI" id="CHEBI:29105"/>
        <label>2</label>
    </ligand>
</feature>